<evidence type="ECO:0000313" key="2">
    <source>
        <dbReference type="EMBL" id="KAK2572747.1"/>
    </source>
</evidence>
<protein>
    <submittedName>
        <fullName evidence="2">Uncharacterized protein</fullName>
    </submittedName>
</protein>
<gene>
    <name evidence="2" type="ORF">P5673_001728</name>
</gene>
<accession>A0AAD9VG63</accession>
<reference evidence="2" key="2">
    <citation type="journal article" date="2023" name="Science">
        <title>Genomic signatures of disease resistance in endangered staghorn corals.</title>
        <authorList>
            <person name="Vollmer S.V."/>
            <person name="Selwyn J.D."/>
            <person name="Despard B.A."/>
            <person name="Roesel C.L."/>
        </authorList>
    </citation>
    <scope>NUCLEOTIDE SEQUENCE</scope>
    <source>
        <strain evidence="2">K2</strain>
    </source>
</reference>
<evidence type="ECO:0000313" key="3">
    <source>
        <dbReference type="Proteomes" id="UP001249851"/>
    </source>
</evidence>
<keyword evidence="1" id="KW-0812">Transmembrane</keyword>
<evidence type="ECO:0000256" key="1">
    <source>
        <dbReference type="SAM" id="Phobius"/>
    </source>
</evidence>
<proteinExistence type="predicted"/>
<keyword evidence="3" id="KW-1185">Reference proteome</keyword>
<organism evidence="2 3">
    <name type="scientific">Acropora cervicornis</name>
    <name type="common">Staghorn coral</name>
    <dbReference type="NCBI Taxonomy" id="6130"/>
    <lineage>
        <taxon>Eukaryota</taxon>
        <taxon>Metazoa</taxon>
        <taxon>Cnidaria</taxon>
        <taxon>Anthozoa</taxon>
        <taxon>Hexacorallia</taxon>
        <taxon>Scleractinia</taxon>
        <taxon>Astrocoeniina</taxon>
        <taxon>Acroporidae</taxon>
        <taxon>Acropora</taxon>
    </lineage>
</organism>
<dbReference type="EMBL" id="JARQWQ010000003">
    <property type="protein sequence ID" value="KAK2572747.1"/>
    <property type="molecule type" value="Genomic_DNA"/>
</dbReference>
<feature type="transmembrane region" description="Helical" evidence="1">
    <location>
        <begin position="96"/>
        <end position="126"/>
    </location>
</feature>
<keyword evidence="1" id="KW-0472">Membrane</keyword>
<name>A0AAD9VG63_ACRCE</name>
<sequence length="131" mass="15625">MKLFYNKGAWQIQIGVKTQLSFTCKGTLYRISPGIDEEDIFYRLSIPNLEKKMRLFFLTRFHRLLRFIKENRIRLSCLLNVGFYIRQADQWKVRPGCFFLFCFFFLFVCFFVVVFCFLLDALYGILPTGPA</sequence>
<reference evidence="2" key="1">
    <citation type="journal article" date="2023" name="G3 (Bethesda)">
        <title>Whole genome assembly and annotation of the endangered Caribbean coral Acropora cervicornis.</title>
        <authorList>
            <person name="Selwyn J.D."/>
            <person name="Vollmer S.V."/>
        </authorList>
    </citation>
    <scope>NUCLEOTIDE SEQUENCE</scope>
    <source>
        <strain evidence="2">K2</strain>
    </source>
</reference>
<comment type="caution">
    <text evidence="2">The sequence shown here is derived from an EMBL/GenBank/DDBJ whole genome shotgun (WGS) entry which is preliminary data.</text>
</comment>
<keyword evidence="1" id="KW-1133">Transmembrane helix</keyword>
<dbReference type="AlphaFoldDB" id="A0AAD9VG63"/>
<dbReference type="Proteomes" id="UP001249851">
    <property type="component" value="Unassembled WGS sequence"/>
</dbReference>